<dbReference type="SMART" id="SM00645">
    <property type="entry name" value="Pept_C1"/>
    <property type="match status" value="1"/>
</dbReference>
<dbReference type="SUPFAM" id="SSF54001">
    <property type="entry name" value="Cysteine proteinases"/>
    <property type="match status" value="1"/>
</dbReference>
<gene>
    <name evidence="4" type="ORF">GW779_05950</name>
    <name evidence="3" type="ORF">GW910_00790</name>
</gene>
<evidence type="ECO:0000256" key="1">
    <source>
        <dbReference type="ARBA" id="ARBA00008455"/>
    </source>
</evidence>
<accession>A0A8J7YVJ2</accession>
<dbReference type="InterPro" id="IPR013128">
    <property type="entry name" value="Peptidase_C1A"/>
</dbReference>
<dbReference type="InterPro" id="IPR039417">
    <property type="entry name" value="Peptidase_C1A_papain-like"/>
</dbReference>
<dbReference type="Pfam" id="PF00112">
    <property type="entry name" value="Peptidase_C1"/>
    <property type="match status" value="2"/>
</dbReference>
<evidence type="ECO:0000313" key="5">
    <source>
        <dbReference type="Proteomes" id="UP000768163"/>
    </source>
</evidence>
<comment type="similarity">
    <text evidence="1">Belongs to the peptidase C1 family.</text>
</comment>
<proteinExistence type="inferred from homology"/>
<dbReference type="EMBL" id="JAACVF010000018">
    <property type="protein sequence ID" value="NCN64603.1"/>
    <property type="molecule type" value="Genomic_DNA"/>
</dbReference>
<dbReference type="AlphaFoldDB" id="A0A8J7YVJ2"/>
<dbReference type="InterPro" id="IPR000668">
    <property type="entry name" value="Peptidase_C1A_C"/>
</dbReference>
<dbReference type="GO" id="GO:0008234">
    <property type="term" value="F:cysteine-type peptidase activity"/>
    <property type="evidence" value="ECO:0007669"/>
    <property type="project" value="InterPro"/>
</dbReference>
<evidence type="ECO:0000259" key="2">
    <source>
        <dbReference type="SMART" id="SM00645"/>
    </source>
</evidence>
<organism evidence="3 5">
    <name type="scientific">Candidatus Altarchaeum hamiconexum</name>
    <dbReference type="NCBI Taxonomy" id="1803513"/>
    <lineage>
        <taxon>Archaea</taxon>
        <taxon>Candidatus Altarchaeota</taxon>
        <taxon>Candidatus Altiarchaeia</taxon>
        <taxon>Candidatus Altarchaeales</taxon>
        <taxon>Candidatus Altarchaeaceae</taxon>
        <taxon>Candidatus Altarchaeum</taxon>
    </lineage>
</organism>
<dbReference type="EMBL" id="JAACQH010000131">
    <property type="protein sequence ID" value="NCS91926.1"/>
    <property type="molecule type" value="Genomic_DNA"/>
</dbReference>
<comment type="caution">
    <text evidence="3">The sequence shown here is derived from an EMBL/GenBank/DDBJ whole genome shotgun (WGS) entry which is preliminary data.</text>
</comment>
<dbReference type="Gene3D" id="3.90.70.10">
    <property type="entry name" value="Cysteine proteinases"/>
    <property type="match status" value="1"/>
</dbReference>
<sequence length="251" mass="28078">MKQKNKSWKPAVVGFFIISVICFSGCIDTSKSCNYKDICNNANLNASSLPSKFDWRDCGGNFLTSVKDQGTCGSCWAFSSVGAMESRYKIENNNSSLNLDLSEQYLVSDCFKEGDCDGGWPADALEYIKNSGISNEHCFPYKKSNCACNESCSDWTNNMWKISDYKRFYTTTNNIKKELVCNGPLITCGYVGSDLHCVVLVGWNDDENIWIIKNSWGTGIGYNGYSKIPYNHSLITYNYLFGVGGIKKDQI</sequence>
<dbReference type="GO" id="GO:0006508">
    <property type="term" value="P:proteolysis"/>
    <property type="evidence" value="ECO:0007669"/>
    <property type="project" value="InterPro"/>
</dbReference>
<dbReference type="Proteomes" id="UP000738826">
    <property type="component" value="Unassembled WGS sequence"/>
</dbReference>
<reference evidence="3" key="1">
    <citation type="submission" date="2019-11" db="EMBL/GenBank/DDBJ databases">
        <title>Lipid analysis of CO2-rich subsurface aquifers suggests an autotrophy-based deep biosphere with lysolipids enriched in CPR bacteria.</title>
        <authorList>
            <person name="Probst A.J."/>
            <person name="Elling F.J."/>
            <person name="Castelle C.J."/>
            <person name="Zhu Q."/>
            <person name="Elvert M."/>
            <person name="Birarda G."/>
            <person name="Holman H.-Y."/>
            <person name="Lane K.R."/>
            <person name="Ladd B."/>
            <person name="Ryan M.C."/>
            <person name="Woyke T."/>
            <person name="Hinrichs K.-U."/>
            <person name="Banfield J.F."/>
        </authorList>
    </citation>
    <scope>NUCLEOTIDE SEQUENCE</scope>
    <source>
        <strain evidence="3">CG_2015-01_33_1645</strain>
        <strain evidence="4">CG_2015-04_33_537</strain>
    </source>
</reference>
<dbReference type="PANTHER" id="PTHR12411">
    <property type="entry name" value="CYSTEINE PROTEASE FAMILY C1-RELATED"/>
    <property type="match status" value="1"/>
</dbReference>
<name>A0A8J7YVJ2_9ARCH</name>
<dbReference type="InterPro" id="IPR000169">
    <property type="entry name" value="Pept_cys_AS"/>
</dbReference>
<dbReference type="PROSITE" id="PS00139">
    <property type="entry name" value="THIOL_PROTEASE_CYS"/>
    <property type="match status" value="1"/>
</dbReference>
<dbReference type="PRINTS" id="PR00705">
    <property type="entry name" value="PAPAIN"/>
</dbReference>
<evidence type="ECO:0000313" key="4">
    <source>
        <dbReference type="EMBL" id="NCS91926.1"/>
    </source>
</evidence>
<feature type="domain" description="Peptidase C1A papain C-terminal" evidence="2">
    <location>
        <begin position="49"/>
        <end position="243"/>
    </location>
</feature>
<dbReference type="CDD" id="cd02248">
    <property type="entry name" value="Peptidase_C1A"/>
    <property type="match status" value="1"/>
</dbReference>
<dbReference type="Proteomes" id="UP000768163">
    <property type="component" value="Unassembled WGS sequence"/>
</dbReference>
<evidence type="ECO:0000313" key="3">
    <source>
        <dbReference type="EMBL" id="NCN64603.1"/>
    </source>
</evidence>
<dbReference type="InterPro" id="IPR038765">
    <property type="entry name" value="Papain-like_cys_pep_sf"/>
</dbReference>
<protein>
    <recommendedName>
        <fullName evidence="2">Peptidase C1A papain C-terminal domain-containing protein</fullName>
    </recommendedName>
</protein>